<name>A0ABR2HRQ9_9PEZI</name>
<dbReference type="Proteomes" id="UP001390339">
    <property type="component" value="Unassembled WGS sequence"/>
</dbReference>
<feature type="repeat" description="ANK" evidence="3">
    <location>
        <begin position="741"/>
        <end position="770"/>
    </location>
</feature>
<dbReference type="PROSITE" id="PS50837">
    <property type="entry name" value="NACHT"/>
    <property type="match status" value="1"/>
</dbReference>
<dbReference type="InterPro" id="IPR051165">
    <property type="entry name" value="Multifunctional_ANK_Repeat"/>
</dbReference>
<dbReference type="SUPFAM" id="SSF48403">
    <property type="entry name" value="Ankyrin repeat"/>
    <property type="match status" value="4"/>
</dbReference>
<feature type="repeat" description="ANK" evidence="3">
    <location>
        <begin position="1474"/>
        <end position="1506"/>
    </location>
</feature>
<reference evidence="5 6" key="1">
    <citation type="journal article" date="2024" name="IMA Fungus">
        <title>Apiospora arundinis, a panoply of carbohydrate-active enzymes and secondary metabolites.</title>
        <authorList>
            <person name="Sorensen T."/>
            <person name="Petersen C."/>
            <person name="Muurmann A.T."/>
            <person name="Christiansen J.V."/>
            <person name="Brundto M.L."/>
            <person name="Overgaard C.K."/>
            <person name="Boysen A.T."/>
            <person name="Wollenberg R.D."/>
            <person name="Larsen T.O."/>
            <person name="Sorensen J.L."/>
            <person name="Nielsen K.L."/>
            <person name="Sondergaard T.E."/>
        </authorList>
    </citation>
    <scope>NUCLEOTIDE SEQUENCE [LARGE SCALE GENOMIC DNA]</scope>
    <source>
        <strain evidence="5 6">AAU 773</strain>
    </source>
</reference>
<dbReference type="InterPro" id="IPR036770">
    <property type="entry name" value="Ankyrin_rpt-contain_sf"/>
</dbReference>
<dbReference type="PROSITE" id="PS50297">
    <property type="entry name" value="ANK_REP_REGION"/>
    <property type="match status" value="19"/>
</dbReference>
<accession>A0ABR2HRQ9</accession>
<feature type="repeat" description="ANK" evidence="3">
    <location>
        <begin position="807"/>
        <end position="836"/>
    </location>
</feature>
<organism evidence="5 6">
    <name type="scientific">Apiospora arundinis</name>
    <dbReference type="NCBI Taxonomy" id="335852"/>
    <lineage>
        <taxon>Eukaryota</taxon>
        <taxon>Fungi</taxon>
        <taxon>Dikarya</taxon>
        <taxon>Ascomycota</taxon>
        <taxon>Pezizomycotina</taxon>
        <taxon>Sordariomycetes</taxon>
        <taxon>Xylariomycetidae</taxon>
        <taxon>Amphisphaeriales</taxon>
        <taxon>Apiosporaceae</taxon>
        <taxon>Apiospora</taxon>
    </lineage>
</organism>
<dbReference type="PROSITE" id="PS50088">
    <property type="entry name" value="ANK_REPEAT"/>
    <property type="match status" value="25"/>
</dbReference>
<dbReference type="PANTHER" id="PTHR24123">
    <property type="entry name" value="ANKYRIN REPEAT-CONTAINING"/>
    <property type="match status" value="1"/>
</dbReference>
<feature type="repeat" description="ANK" evidence="3">
    <location>
        <begin position="1274"/>
        <end position="1306"/>
    </location>
</feature>
<feature type="repeat" description="ANK" evidence="3">
    <location>
        <begin position="937"/>
        <end position="961"/>
    </location>
</feature>
<feature type="repeat" description="ANK" evidence="3">
    <location>
        <begin position="1002"/>
        <end position="1034"/>
    </location>
</feature>
<feature type="repeat" description="ANK" evidence="3">
    <location>
        <begin position="1441"/>
        <end position="1473"/>
    </location>
</feature>
<dbReference type="EMBL" id="JAPCWZ010000009">
    <property type="protein sequence ID" value="KAK8851752.1"/>
    <property type="molecule type" value="Genomic_DNA"/>
</dbReference>
<feature type="repeat" description="ANK" evidence="3">
    <location>
        <begin position="1240"/>
        <end position="1264"/>
    </location>
</feature>
<proteinExistence type="predicted"/>
<feature type="repeat" description="ANK" evidence="3">
    <location>
        <begin position="540"/>
        <end position="572"/>
    </location>
</feature>
<dbReference type="Pfam" id="PF00023">
    <property type="entry name" value="Ank"/>
    <property type="match status" value="2"/>
</dbReference>
<feature type="repeat" description="ANK" evidence="3">
    <location>
        <begin position="606"/>
        <end position="638"/>
    </location>
</feature>
<feature type="repeat" description="ANK" evidence="3">
    <location>
        <begin position="903"/>
        <end position="936"/>
    </location>
</feature>
<dbReference type="PRINTS" id="PR01415">
    <property type="entry name" value="ANKYRIN"/>
</dbReference>
<evidence type="ECO:0000256" key="2">
    <source>
        <dbReference type="ARBA" id="ARBA00023043"/>
    </source>
</evidence>
<feature type="repeat" description="ANK" evidence="3">
    <location>
        <begin position="672"/>
        <end position="704"/>
    </location>
</feature>
<sequence>MENLQALQKSTGDIESGVIRRWLSPPDPSANFNKAREQHHIGTGQWFLDSDQYSKWKTDRNSFLWLNGIPGCGKTILSSSVVADLEKSTTFDSLIYFYFDFKDIEKQSLEKAVRSLVNQLYYKREDVRTEVDALYRLCDEGRRQPNTSMLYKLFQDMLHKVGEAWLILDALDECYLRDDSFANGLLPWIKRIRECGVNVHTLVTSRPEYDIKAAIEGWAYDDEIIPLQNSRVEVDIVVYIKARTKQVDRWQNRPDIQKEIEDALVQKANGMFRWVSCQFDILTHCFDRTAIRRELANLPRTLDATYARILSRVQPEYIRYTTRLLQFLAYSERPLRLDEAVDVLAVDTSNQPRFDAANRTVIPEKIVTYCAGLVILVKRQAEDNETTVTEIQLAHVSVQEYLTSGRLEGSIANDLQETTARISIVNVCLSYLLDIDHLYTISEARQKYPLAQYSARYWAQNAAVIESLDKPVAITKEYFSLRTAFEFGYQLYRPDRPWEEEPDDLGELVTCLYYTSVCGLLYSTRELLEKGADVNAQGGQYGNALQAASSRGHKEIVQALLEKGAVVNAQGGRYGNALQAASSRGHKEIVQALLEKGADVNAQGGRYGNTLQAASSRGHKEIVQALLEKGAVVNAQGGRYGNALQAVSFGGYKEIVQTLLEKGADVNAQGGQYGNALQAASFGGYKEIVQTLLEKGADVNAQGGQYGNALQAASFGGYKEIVQTLLEKGADVNAQGGGLGNALYAASFRGHKAVVRLLLDKGADTTAAANDGQRPLHGASSEGHLEVAKLLIEKGADVNAQGGVYGNALQAAVVNGHEAIVRLLAEKGTDINAQGGHYGNALQAASFGGYESIVQFLLHMHAGVDAQGGYYHTALQAASYKGHKKIVQLLLEQNVNVRGKDTEGHTALSLAAENGHESIVELLLCTKGVNSNVMDKGGEAPLSLAAKNGHERVVSLLLKDGMIESKDQYGGTALLYAAEAAHDAVVKLLLANGANINIRDEHSGTALLYAAAGGHETTVQLLLEQGADIDSKNDQNMSPLTRAIQEGHSLVVKLLLSEGAEPDSNGYNQRTPLSFAAEGGHEEIAKLLFATRRIDVNSRDIFGQSPFWWAVRYEHVMLVRLFMDEGSVDVNVKDIQHQASPLWWSARQGLAAVVSLLLTDNGLEVESKDYNYRTPFSVAAENGRDSVIRLLLNSGKVKTGYQDRLYSRTALSYAAGGGHDTTVKLLLAFGTADLNTVDYLGRTPLSIAAANGHHSVVELLLAVGGIIPDHADKYRGTPLMRASENGHSTIVHLLLQRDVKINATDTLNGRTPLMWAVENEHEEVCSLLLATKLTLLELKDKTGHTALSLAAWNGCGATAQLLINSGASLQSRDNHKRVPLSWASENGHETVARLLVEAGADVASQDDKFRTPLSWASENGHEAVARLLVEAGADVASQDDKFRTPLSWASENGHETVARLLVEAGADVASQDDKFRTPLSWASENGHEAVARLLVEAGADVASQDDKFRTPLSWASENGHEAVARLLVETGADVASQDDNCRTPLSWASENGHEAVARLLVEAGADVDSTDKNGHLPLLHAARKGYESIVKLLLSAPGGVHCDKCGTDGRSALSWAAGNGHSTIVRLLLTTKKVNASCEDQDGLTALSWAARNGRDGILELLMKSVSLDLNSKSYSGLSPLSWASRYGHENAVKLLLTNPNVDANTQDGNGWTPLAWAVSRRHVKIVRMLLHHNSVDKNTKDKEGRSLLSLALIHHDPEIVDLISTKSDSTPGVSDDNREFSLNGAPIRHNPLLTVGSKMQEESSNHNLMEGADTILGGASATGGYSTNKEETPRHTGEGFVELRRQLTYLLCHDDQPVGSDNCRVQLRVTWEVYQAMRLYKKGASFASILTISGNEVDAQAATCESYLREHFESGSTVIQAIQLAWESGSQCITDQYNRELQHLSVEISGSDAEMATIAASGSSSILIDVACAFAWFCAAIRPIPSHSLSLSTFAFSCYARGEPAGNSLVNVDLNLLFRQVKPGDSCWHGLFERTMIVLDGPISSREQFGQPGTSNYALPKGLDVQFNVMLEIAAINYPIEYDRGVILKGFSTLLVTTGKWTIGASTAIQWHFDSSCHGGALSKYLQDEKYRVSELGETGAQFEAVSKASRTFVGWGNTHEIQLHKVNLSDVKVTKLDKVENVLRFKSTAINIALGKAPVTIGANATFEIQRGSLRHGEETQFHEMIVRAGLNPVLLYAPEEGRGWLVPQLRVLECMAHINIQKYQFSDRLPPSDLDLPSCKARLLEHLRHPVLRGMLDNDESNANIFRLRELLHQLAIFLDWAETQALCQSIWDPRRLSGADTIYGLDFYKLAMRHRVHDLKKYQVKRPHGKWVDLLNDGMIKGVIFCEGLGDVIICDSACPSCRMVPPHHNYLAAVVSCLEYLSEQDRVPTGFSWKFRSASFDQCSMSPSFKHHVQAMVCKSTMETTTSTDYTGGVVVFGEYESGCKTSIDSPVTG</sequence>
<keyword evidence="1" id="KW-0677">Repeat</keyword>
<feature type="repeat" description="ANK" evidence="3">
    <location>
        <begin position="1408"/>
        <end position="1440"/>
    </location>
</feature>
<feature type="repeat" description="ANK" evidence="3">
    <location>
        <begin position="639"/>
        <end position="671"/>
    </location>
</feature>
<keyword evidence="6" id="KW-1185">Reference proteome</keyword>
<dbReference type="InterPro" id="IPR007111">
    <property type="entry name" value="NACHT_NTPase"/>
</dbReference>
<feature type="repeat" description="ANK" evidence="3">
    <location>
        <begin position="1507"/>
        <end position="1539"/>
    </location>
</feature>
<keyword evidence="2 3" id="KW-0040">ANK repeat</keyword>
<comment type="caution">
    <text evidence="5">The sequence shown here is derived from an EMBL/GenBank/DDBJ whole genome shotgun (WGS) entry which is preliminary data.</text>
</comment>
<dbReference type="InterPro" id="IPR002110">
    <property type="entry name" value="Ankyrin_rpt"/>
</dbReference>
<evidence type="ECO:0000256" key="1">
    <source>
        <dbReference type="ARBA" id="ARBA00022737"/>
    </source>
</evidence>
<dbReference type="Gene3D" id="1.25.40.20">
    <property type="entry name" value="Ankyrin repeat-containing domain"/>
    <property type="match status" value="8"/>
</dbReference>
<feature type="repeat" description="ANK" evidence="3">
    <location>
        <begin position="1035"/>
        <end position="1067"/>
    </location>
</feature>
<feature type="repeat" description="ANK" evidence="3">
    <location>
        <begin position="1375"/>
        <end position="1407"/>
    </location>
</feature>
<evidence type="ECO:0000256" key="3">
    <source>
        <dbReference type="PROSITE-ProRule" id="PRU00023"/>
    </source>
</evidence>
<feature type="repeat" description="ANK" evidence="3">
    <location>
        <begin position="1540"/>
        <end position="1572"/>
    </location>
</feature>
<dbReference type="Pfam" id="PF24883">
    <property type="entry name" value="NPHP3_N"/>
    <property type="match status" value="1"/>
</dbReference>
<evidence type="ECO:0000259" key="4">
    <source>
        <dbReference type="PROSITE" id="PS50837"/>
    </source>
</evidence>
<feature type="repeat" description="ANK" evidence="3">
    <location>
        <begin position="771"/>
        <end position="803"/>
    </location>
</feature>
<feature type="repeat" description="ANK" evidence="3">
    <location>
        <begin position="705"/>
        <end position="737"/>
    </location>
</feature>
<dbReference type="Gene3D" id="3.40.50.300">
    <property type="entry name" value="P-loop containing nucleotide triphosphate hydrolases"/>
    <property type="match status" value="1"/>
</dbReference>
<dbReference type="SUPFAM" id="SSF52540">
    <property type="entry name" value="P-loop containing nucleoside triphosphate hydrolases"/>
    <property type="match status" value="1"/>
</dbReference>
<protein>
    <submittedName>
        <fullName evidence="5">Ankyrin repeat-containing domain protein</fullName>
    </submittedName>
</protein>
<feature type="repeat" description="ANK" evidence="3">
    <location>
        <begin position="1342"/>
        <end position="1374"/>
    </location>
</feature>
<dbReference type="Pfam" id="PF12796">
    <property type="entry name" value="Ank_2"/>
    <property type="match status" value="12"/>
</dbReference>
<evidence type="ECO:0000313" key="6">
    <source>
        <dbReference type="Proteomes" id="UP001390339"/>
    </source>
</evidence>
<gene>
    <name evidence="5" type="ORF">PGQ11_014231</name>
</gene>
<dbReference type="InterPro" id="IPR056884">
    <property type="entry name" value="NPHP3-like_N"/>
</dbReference>
<feature type="repeat" description="ANK" evidence="3">
    <location>
        <begin position="573"/>
        <end position="605"/>
    </location>
</feature>
<dbReference type="PANTHER" id="PTHR24123:SF33">
    <property type="entry name" value="PROTEIN HOS4"/>
    <property type="match status" value="1"/>
</dbReference>
<evidence type="ECO:0000313" key="5">
    <source>
        <dbReference type="EMBL" id="KAK8851752.1"/>
    </source>
</evidence>
<feature type="repeat" description="ANK" evidence="3">
    <location>
        <begin position="1710"/>
        <end position="1735"/>
    </location>
</feature>
<dbReference type="InterPro" id="IPR027417">
    <property type="entry name" value="P-loop_NTPase"/>
</dbReference>
<feature type="repeat" description="ANK" evidence="3">
    <location>
        <begin position="870"/>
        <end position="902"/>
    </location>
</feature>
<dbReference type="SMART" id="SM00248">
    <property type="entry name" value="ANK"/>
    <property type="match status" value="38"/>
</dbReference>
<feature type="domain" description="NACHT" evidence="4">
    <location>
        <begin position="62"/>
        <end position="207"/>
    </location>
</feature>
<feature type="repeat" description="ANK" evidence="3">
    <location>
        <begin position="969"/>
        <end position="1001"/>
    </location>
</feature>